<feature type="domain" description="GSCFA" evidence="1">
    <location>
        <begin position="21"/>
        <end position="257"/>
    </location>
</feature>
<accession>A0ABS9J0Q6</accession>
<dbReference type="Pfam" id="PF08885">
    <property type="entry name" value="GSCFA"/>
    <property type="match status" value="1"/>
</dbReference>
<dbReference type="RefSeq" id="WP_236957975.1">
    <property type="nucleotide sequence ID" value="NZ_JAETXX010000001.1"/>
</dbReference>
<dbReference type="InterPro" id="IPR036514">
    <property type="entry name" value="SGNH_hydro_sf"/>
</dbReference>
<gene>
    <name evidence="2" type="ORF">JM658_04190</name>
</gene>
<evidence type="ECO:0000313" key="3">
    <source>
        <dbReference type="Proteomes" id="UP000829517"/>
    </source>
</evidence>
<comment type="caution">
    <text evidence="2">The sequence shown here is derived from an EMBL/GenBank/DDBJ whole genome shotgun (WGS) entry which is preliminary data.</text>
</comment>
<dbReference type="EMBL" id="JAETXX010000001">
    <property type="protein sequence ID" value="MCF8714019.1"/>
    <property type="molecule type" value="Genomic_DNA"/>
</dbReference>
<organism evidence="2 3">
    <name type="scientific">Joostella atrarenae</name>
    <dbReference type="NCBI Taxonomy" id="679257"/>
    <lineage>
        <taxon>Bacteria</taxon>
        <taxon>Pseudomonadati</taxon>
        <taxon>Bacteroidota</taxon>
        <taxon>Flavobacteriia</taxon>
        <taxon>Flavobacteriales</taxon>
        <taxon>Flavobacteriaceae</taxon>
        <taxon>Joostella</taxon>
    </lineage>
</organism>
<protein>
    <submittedName>
        <fullName evidence="2">GSCFA domain-containing protein</fullName>
    </submittedName>
</protein>
<evidence type="ECO:0000313" key="2">
    <source>
        <dbReference type="EMBL" id="MCF8714019.1"/>
    </source>
</evidence>
<evidence type="ECO:0000259" key="1">
    <source>
        <dbReference type="Pfam" id="PF08885"/>
    </source>
</evidence>
<sequence>MKLQTQIPLKPQKDAIDYKAKVFLMGSCFVENIGSKLDYYKFDSLINPFGIIFHPKAIENLITRIVSSNEFTKEDIFFFNERWHCFEVHSILSNPSKENILNDLNSLLKNTHTFLKQASHIIFTLGTAWGYRYEKSKKLVANCHKVPQKNFTKELLGVAEIEDSLERIISLLKEINSKATVVFTVSPVRHLKDGFIENQRSKSHLITAIHQTIARENSIAYFPSYEIMMDELRDYRFYAEDMIHPNNTAINYIWDKFQQTWISNASESTMKEVEKIQSGLSHRPFNPESEEFKKFQEKLQQKIMYLSEKHPHIKF</sequence>
<dbReference type="CDD" id="cd00229">
    <property type="entry name" value="SGNH_hydrolase"/>
    <property type="match status" value="1"/>
</dbReference>
<dbReference type="SUPFAM" id="SSF52266">
    <property type="entry name" value="SGNH hydrolase"/>
    <property type="match status" value="1"/>
</dbReference>
<dbReference type="Gene3D" id="3.40.50.1110">
    <property type="entry name" value="SGNH hydrolase"/>
    <property type="match status" value="1"/>
</dbReference>
<dbReference type="Proteomes" id="UP000829517">
    <property type="component" value="Unassembled WGS sequence"/>
</dbReference>
<name>A0ABS9J0Q6_9FLAO</name>
<dbReference type="InterPro" id="IPR014982">
    <property type="entry name" value="GSCFA"/>
</dbReference>
<keyword evidence="3" id="KW-1185">Reference proteome</keyword>
<reference evidence="2 3" key="1">
    <citation type="submission" date="2021-01" db="EMBL/GenBank/DDBJ databases">
        <title>Genome sequencing of Joostella atrarenae M1-2 (= KCTC 23194).</title>
        <authorList>
            <person name="Zakaria M.R."/>
            <person name="Lam M.Q."/>
            <person name="Chong C.S."/>
        </authorList>
    </citation>
    <scope>NUCLEOTIDE SEQUENCE [LARGE SCALE GENOMIC DNA]</scope>
    <source>
        <strain evidence="2 3">M1-2</strain>
    </source>
</reference>
<proteinExistence type="predicted"/>